<evidence type="ECO:0000313" key="2">
    <source>
        <dbReference type="EMBL" id="TEB26705.1"/>
    </source>
</evidence>
<gene>
    <name evidence="2" type="ORF">FA13DRAFT_1713060</name>
</gene>
<comment type="caution">
    <text evidence="2">The sequence shown here is derived from an EMBL/GenBank/DDBJ whole genome shotgun (WGS) entry which is preliminary data.</text>
</comment>
<evidence type="ECO:0000256" key="1">
    <source>
        <dbReference type="SAM" id="MobiDB-lite"/>
    </source>
</evidence>
<name>A0A4Y7SXX0_COPMI</name>
<dbReference type="Proteomes" id="UP000298030">
    <property type="component" value="Unassembled WGS sequence"/>
</dbReference>
<feature type="compositionally biased region" description="Gly residues" evidence="1">
    <location>
        <begin position="1"/>
        <end position="11"/>
    </location>
</feature>
<reference evidence="2 3" key="1">
    <citation type="journal article" date="2019" name="Nat. Ecol. Evol.">
        <title>Megaphylogeny resolves global patterns of mushroom evolution.</title>
        <authorList>
            <person name="Varga T."/>
            <person name="Krizsan K."/>
            <person name="Foldi C."/>
            <person name="Dima B."/>
            <person name="Sanchez-Garcia M."/>
            <person name="Sanchez-Ramirez S."/>
            <person name="Szollosi G.J."/>
            <person name="Szarkandi J.G."/>
            <person name="Papp V."/>
            <person name="Albert L."/>
            <person name="Andreopoulos W."/>
            <person name="Angelini C."/>
            <person name="Antonin V."/>
            <person name="Barry K.W."/>
            <person name="Bougher N.L."/>
            <person name="Buchanan P."/>
            <person name="Buyck B."/>
            <person name="Bense V."/>
            <person name="Catcheside P."/>
            <person name="Chovatia M."/>
            <person name="Cooper J."/>
            <person name="Damon W."/>
            <person name="Desjardin D."/>
            <person name="Finy P."/>
            <person name="Geml J."/>
            <person name="Haridas S."/>
            <person name="Hughes K."/>
            <person name="Justo A."/>
            <person name="Karasinski D."/>
            <person name="Kautmanova I."/>
            <person name="Kiss B."/>
            <person name="Kocsube S."/>
            <person name="Kotiranta H."/>
            <person name="LaButti K.M."/>
            <person name="Lechner B.E."/>
            <person name="Liimatainen K."/>
            <person name="Lipzen A."/>
            <person name="Lukacs Z."/>
            <person name="Mihaltcheva S."/>
            <person name="Morgado L.N."/>
            <person name="Niskanen T."/>
            <person name="Noordeloos M.E."/>
            <person name="Ohm R.A."/>
            <person name="Ortiz-Santana B."/>
            <person name="Ovrebo C."/>
            <person name="Racz N."/>
            <person name="Riley R."/>
            <person name="Savchenko A."/>
            <person name="Shiryaev A."/>
            <person name="Soop K."/>
            <person name="Spirin V."/>
            <person name="Szebenyi C."/>
            <person name="Tomsovsky M."/>
            <person name="Tulloss R.E."/>
            <person name="Uehling J."/>
            <person name="Grigoriev I.V."/>
            <person name="Vagvolgyi C."/>
            <person name="Papp T."/>
            <person name="Martin F.M."/>
            <person name="Miettinen O."/>
            <person name="Hibbett D.S."/>
            <person name="Nagy L.G."/>
        </authorList>
    </citation>
    <scope>NUCLEOTIDE SEQUENCE [LARGE SCALE GENOMIC DNA]</scope>
    <source>
        <strain evidence="2 3">FP101781</strain>
    </source>
</reference>
<dbReference type="AlphaFoldDB" id="A0A4Y7SXX0"/>
<accession>A0A4Y7SXX0</accession>
<sequence length="228" mass="24211">MSQNNQGGGREMVGEWKKAGESLPRPVLHTESRDHAQLWSNTFQETAGPALQGGQGGGCNSLENSLISEPSRRQRKHSAPVKSSGGCGSDEESGGGSDSNESDQGEGSESDEGSGLEAHRRQENDNYSPPEEEFAETDGSMSPFGYHSGSEAQESDTVLGEDDETGGGWLEAILEDLWDQTLAELEKHCTSTPGLPNLDIFMSPLKGQNCPVSYPTSVGIIRGPQGAN</sequence>
<dbReference type="EMBL" id="QPFP01000046">
    <property type="protein sequence ID" value="TEB26705.1"/>
    <property type="molecule type" value="Genomic_DNA"/>
</dbReference>
<proteinExistence type="predicted"/>
<protein>
    <submittedName>
        <fullName evidence="2">Uncharacterized protein</fullName>
    </submittedName>
</protein>
<organism evidence="2 3">
    <name type="scientific">Coprinellus micaceus</name>
    <name type="common">Glistening ink-cap mushroom</name>
    <name type="synonym">Coprinus micaceus</name>
    <dbReference type="NCBI Taxonomy" id="71717"/>
    <lineage>
        <taxon>Eukaryota</taxon>
        <taxon>Fungi</taxon>
        <taxon>Dikarya</taxon>
        <taxon>Basidiomycota</taxon>
        <taxon>Agaricomycotina</taxon>
        <taxon>Agaricomycetes</taxon>
        <taxon>Agaricomycetidae</taxon>
        <taxon>Agaricales</taxon>
        <taxon>Agaricineae</taxon>
        <taxon>Psathyrellaceae</taxon>
        <taxon>Coprinellus</taxon>
    </lineage>
</organism>
<evidence type="ECO:0000313" key="3">
    <source>
        <dbReference type="Proteomes" id="UP000298030"/>
    </source>
</evidence>
<keyword evidence="3" id="KW-1185">Reference proteome</keyword>
<feature type="region of interest" description="Disordered" evidence="1">
    <location>
        <begin position="1"/>
        <end position="167"/>
    </location>
</feature>
<feature type="compositionally biased region" description="Acidic residues" evidence="1">
    <location>
        <begin position="100"/>
        <end position="114"/>
    </location>
</feature>